<dbReference type="EMBL" id="GL349462">
    <property type="protein sequence ID" value="KNC50856.1"/>
    <property type="molecule type" value="Genomic_DNA"/>
</dbReference>
<dbReference type="Gene3D" id="3.40.50.10190">
    <property type="entry name" value="BRCT domain"/>
    <property type="match status" value="2"/>
</dbReference>
<evidence type="ECO:0000313" key="14">
    <source>
        <dbReference type="EMBL" id="KNC50856.1"/>
    </source>
</evidence>
<dbReference type="GO" id="GO:0003950">
    <property type="term" value="F:NAD+ poly-ADP-ribosyltransferase activity"/>
    <property type="evidence" value="ECO:0007669"/>
    <property type="project" value="UniProtKB-EC"/>
</dbReference>
<dbReference type="Proteomes" id="UP000054408">
    <property type="component" value="Unassembled WGS sequence"/>
</dbReference>
<dbReference type="Gene3D" id="2.20.140.10">
    <property type="entry name" value="WGR domain"/>
    <property type="match status" value="1"/>
</dbReference>
<keyword evidence="5" id="KW-0548">Nucleotidyltransferase</keyword>
<dbReference type="InterPro" id="IPR043472">
    <property type="entry name" value="Macro_dom-like"/>
</dbReference>
<keyword evidence="15" id="KW-1185">Reference proteome</keyword>
<feature type="domain" description="BRCT" evidence="11">
    <location>
        <begin position="124"/>
        <end position="197"/>
    </location>
</feature>
<feature type="domain" description="BRCT" evidence="11">
    <location>
        <begin position="1"/>
        <end position="76"/>
    </location>
</feature>
<dbReference type="PROSITE" id="PS51154">
    <property type="entry name" value="MACRO"/>
    <property type="match status" value="1"/>
</dbReference>
<comment type="subcellular location">
    <subcellularLocation>
        <location evidence="1">Nucleus</location>
    </subcellularLocation>
</comment>
<feature type="compositionally biased region" description="Gly residues" evidence="10">
    <location>
        <begin position="368"/>
        <end position="386"/>
    </location>
</feature>
<dbReference type="PROSITE" id="PS51977">
    <property type="entry name" value="WGR"/>
    <property type="match status" value="1"/>
</dbReference>
<proteinExistence type="inferred from homology"/>
<dbReference type="PANTHER" id="PTHR10459:SF60">
    <property type="entry name" value="POLY [ADP-RIBOSE] POLYMERASE 2"/>
    <property type="match status" value="1"/>
</dbReference>
<dbReference type="SUPFAM" id="SSF52949">
    <property type="entry name" value="Macro domain-like"/>
    <property type="match status" value="1"/>
</dbReference>
<dbReference type="Pfam" id="PF05406">
    <property type="entry name" value="WGR"/>
    <property type="match status" value="1"/>
</dbReference>
<dbReference type="InterPro" id="IPR036930">
    <property type="entry name" value="WGR_dom_sf"/>
</dbReference>
<comment type="similarity">
    <text evidence="8">Belongs to the ARTD/PARP family.</text>
</comment>
<evidence type="ECO:0000259" key="13">
    <source>
        <dbReference type="PROSITE" id="PS51977"/>
    </source>
</evidence>
<dbReference type="GO" id="GO:0006302">
    <property type="term" value="P:double-strand break repair"/>
    <property type="evidence" value="ECO:0007669"/>
    <property type="project" value="TreeGrafter"/>
</dbReference>
<dbReference type="InterPro" id="IPR008893">
    <property type="entry name" value="WGR_domain"/>
</dbReference>
<dbReference type="CDD" id="cd00027">
    <property type="entry name" value="BRCT"/>
    <property type="match status" value="1"/>
</dbReference>
<evidence type="ECO:0000256" key="8">
    <source>
        <dbReference type="ARBA" id="ARBA00024347"/>
    </source>
</evidence>
<dbReference type="CDD" id="cd07997">
    <property type="entry name" value="WGR_PARP"/>
    <property type="match status" value="1"/>
</dbReference>
<dbReference type="InterPro" id="IPR050800">
    <property type="entry name" value="ARTD/PARP"/>
</dbReference>
<feature type="region of interest" description="Disordered" evidence="10">
    <location>
        <begin position="82"/>
        <end position="123"/>
    </location>
</feature>
<dbReference type="FunFam" id="2.20.140.10:FF:000001">
    <property type="entry name" value="Poly [ADP-ribose] polymerase"/>
    <property type="match status" value="1"/>
</dbReference>
<dbReference type="AlphaFoldDB" id="A0A0L0DFD8"/>
<sequence>MSSALHGFTICATGKFPVTRSALSKTLEAHGATVASSVTKKVTHLLAEGDNSSAKYKKAVANGVTIVDLAWLEAAIGPLAGGGSGSGGAQPSRPGVVTRRSTRKRKAAAGAAAADDDDDDEDAAVGKPLAGKVVCVSGTISLGKRAEVAKMLEDLGATVSGSVTKATTDLLSDGNTGSSKYTKAVAKSIPIHDEAWLAALVNGSGSGSGGSATSSVASTAGATAAASGGSNKKQKTLSGAAATLPVDDACQLQGAQVVENYSCMLNQTDIRRNANKFYRIQVLSTPGPVYHLYTHWGRVGARGQDKTQRCSSLADAITGFKKKFSAKTLNSWDNRASFVQRPGKYQLIGLSHGESDDDESDDDESDEGTGGGEETGGAGASGGAAGNDGGSDDYLFSGRLKSGELLYIIENDICEVEADCVVHPTASHISTGGQVGRVLALAGGAGFRKAISDFSGSIPVNGAVITSAGDLPASHVVHVNSPSFNGRAAKASYAALAKTIHAALETASDAGLVSIAFPSIGSGVNGFPKDGAARVILSAIGEWFSAVEADGEETSLDEVIFVLYDPASMACYRNQFQEISSGLMGHLE</sequence>
<keyword evidence="4" id="KW-0808">Transferase</keyword>
<evidence type="ECO:0000256" key="4">
    <source>
        <dbReference type="ARBA" id="ARBA00022679"/>
    </source>
</evidence>
<dbReference type="SUPFAM" id="SSF142921">
    <property type="entry name" value="WGR domain-like"/>
    <property type="match status" value="1"/>
</dbReference>
<dbReference type="PANTHER" id="PTHR10459">
    <property type="entry name" value="DNA LIGASE"/>
    <property type="match status" value="1"/>
</dbReference>
<dbReference type="SUPFAM" id="SSF52113">
    <property type="entry name" value="BRCT domain"/>
    <property type="match status" value="2"/>
</dbReference>
<dbReference type="InterPro" id="IPR002589">
    <property type="entry name" value="Macro_dom"/>
</dbReference>
<keyword evidence="3" id="KW-0328">Glycosyltransferase</keyword>
<dbReference type="SMART" id="SM00506">
    <property type="entry name" value="A1pp"/>
    <property type="match status" value="1"/>
</dbReference>
<reference evidence="14 15" key="1">
    <citation type="submission" date="2010-05" db="EMBL/GenBank/DDBJ databases">
        <title>The Genome Sequence of Thecamonas trahens ATCC 50062.</title>
        <authorList>
            <consortium name="The Broad Institute Genome Sequencing Platform"/>
            <person name="Russ C."/>
            <person name="Cuomo C."/>
            <person name="Shea T."/>
            <person name="Young S.K."/>
            <person name="Zeng Q."/>
            <person name="Koehrsen M."/>
            <person name="Haas B."/>
            <person name="Borodovsky M."/>
            <person name="Guigo R."/>
            <person name="Alvarado L."/>
            <person name="Berlin A."/>
            <person name="Bochicchio J."/>
            <person name="Borenstein D."/>
            <person name="Chapman S."/>
            <person name="Chen Z."/>
            <person name="Freedman E."/>
            <person name="Gellesch M."/>
            <person name="Goldberg J."/>
            <person name="Griggs A."/>
            <person name="Gujja S."/>
            <person name="Heilman E."/>
            <person name="Heiman D."/>
            <person name="Hepburn T."/>
            <person name="Howarth C."/>
            <person name="Jen D."/>
            <person name="Larson L."/>
            <person name="Mehta T."/>
            <person name="Park D."/>
            <person name="Pearson M."/>
            <person name="Roberts A."/>
            <person name="Saif S."/>
            <person name="Shenoy N."/>
            <person name="Sisk P."/>
            <person name="Stolte C."/>
            <person name="Sykes S."/>
            <person name="Thomson T."/>
            <person name="Walk T."/>
            <person name="White J."/>
            <person name="Yandava C."/>
            <person name="Burger G."/>
            <person name="Gray M.W."/>
            <person name="Holland P.W.H."/>
            <person name="King N."/>
            <person name="Lang F.B.F."/>
            <person name="Roger A.J."/>
            <person name="Ruiz-Trillo I."/>
            <person name="Lander E."/>
            <person name="Nusbaum C."/>
        </authorList>
    </citation>
    <scope>NUCLEOTIDE SEQUENCE [LARGE SCALE GENOMIC DNA]</scope>
    <source>
        <strain evidence="14 15">ATCC 50062</strain>
    </source>
</reference>
<evidence type="ECO:0000256" key="2">
    <source>
        <dbReference type="ARBA" id="ARBA00012020"/>
    </source>
</evidence>
<feature type="compositionally biased region" description="Acidic residues" evidence="10">
    <location>
        <begin position="355"/>
        <end position="367"/>
    </location>
</feature>
<evidence type="ECO:0000256" key="7">
    <source>
        <dbReference type="ARBA" id="ARBA00023242"/>
    </source>
</evidence>
<keyword evidence="7" id="KW-0539">Nucleus</keyword>
<dbReference type="InterPro" id="IPR036420">
    <property type="entry name" value="BRCT_dom_sf"/>
</dbReference>
<keyword evidence="6" id="KW-0520">NAD</keyword>
<evidence type="ECO:0000259" key="12">
    <source>
        <dbReference type="PROSITE" id="PS51154"/>
    </source>
</evidence>
<dbReference type="InterPro" id="IPR001357">
    <property type="entry name" value="BRCT_dom"/>
</dbReference>
<evidence type="ECO:0000256" key="5">
    <source>
        <dbReference type="ARBA" id="ARBA00022695"/>
    </source>
</evidence>
<dbReference type="PROSITE" id="PS50172">
    <property type="entry name" value="BRCT"/>
    <property type="match status" value="2"/>
</dbReference>
<protein>
    <recommendedName>
        <fullName evidence="2">NAD(+) ADP-ribosyltransferase</fullName>
        <ecNumber evidence="2">2.4.2.30</ecNumber>
    </recommendedName>
</protein>
<dbReference type="SMART" id="SM00292">
    <property type="entry name" value="BRCT"/>
    <property type="match status" value="2"/>
</dbReference>
<evidence type="ECO:0000256" key="3">
    <source>
        <dbReference type="ARBA" id="ARBA00022676"/>
    </source>
</evidence>
<dbReference type="OrthoDB" id="9421954at2759"/>
<feature type="compositionally biased region" description="Acidic residues" evidence="10">
    <location>
        <begin position="114"/>
        <end position="123"/>
    </location>
</feature>
<evidence type="ECO:0000256" key="10">
    <source>
        <dbReference type="SAM" id="MobiDB-lite"/>
    </source>
</evidence>
<dbReference type="RefSeq" id="XP_013756808.1">
    <property type="nucleotide sequence ID" value="XM_013901354.1"/>
</dbReference>
<dbReference type="GO" id="GO:1990404">
    <property type="term" value="F:NAD+-protein mono-ADP-ribosyltransferase activity"/>
    <property type="evidence" value="ECO:0007669"/>
    <property type="project" value="TreeGrafter"/>
</dbReference>
<dbReference type="eggNOG" id="KOG2633">
    <property type="taxonomic scope" value="Eukaryota"/>
</dbReference>
<accession>A0A0L0DFD8</accession>
<dbReference type="GeneID" id="25565843"/>
<dbReference type="STRING" id="461836.A0A0L0DFD8"/>
<name>A0A0L0DFD8_THETB</name>
<evidence type="ECO:0000256" key="1">
    <source>
        <dbReference type="ARBA" id="ARBA00004123"/>
    </source>
</evidence>
<evidence type="ECO:0000313" key="15">
    <source>
        <dbReference type="Proteomes" id="UP000054408"/>
    </source>
</evidence>
<dbReference type="Pfam" id="PF01661">
    <property type="entry name" value="Macro"/>
    <property type="match status" value="1"/>
</dbReference>
<dbReference type="CDD" id="cd17748">
    <property type="entry name" value="BRCT_DNA_ligase_like"/>
    <property type="match status" value="1"/>
</dbReference>
<dbReference type="SMART" id="SM00773">
    <property type="entry name" value="WGR"/>
    <property type="match status" value="1"/>
</dbReference>
<dbReference type="GO" id="GO:0005730">
    <property type="term" value="C:nucleolus"/>
    <property type="evidence" value="ECO:0007669"/>
    <property type="project" value="TreeGrafter"/>
</dbReference>
<dbReference type="EC" id="2.4.2.30" evidence="2"/>
<dbReference type="Pfam" id="PF00533">
    <property type="entry name" value="BRCT"/>
    <property type="match status" value="2"/>
</dbReference>
<feature type="domain" description="Macro" evidence="12">
    <location>
        <begin position="393"/>
        <end position="580"/>
    </location>
</feature>
<feature type="domain" description="WGR" evidence="13">
    <location>
        <begin position="254"/>
        <end position="345"/>
    </location>
</feature>
<gene>
    <name evidence="14" type="ORF">AMSG_06760</name>
</gene>
<evidence type="ECO:0000256" key="6">
    <source>
        <dbReference type="ARBA" id="ARBA00023027"/>
    </source>
</evidence>
<dbReference type="GO" id="GO:0070212">
    <property type="term" value="P:protein poly-ADP-ribosylation"/>
    <property type="evidence" value="ECO:0007669"/>
    <property type="project" value="TreeGrafter"/>
</dbReference>
<evidence type="ECO:0000256" key="9">
    <source>
        <dbReference type="ARBA" id="ARBA00033987"/>
    </source>
</evidence>
<dbReference type="GO" id="GO:0016779">
    <property type="term" value="F:nucleotidyltransferase activity"/>
    <property type="evidence" value="ECO:0007669"/>
    <property type="project" value="UniProtKB-KW"/>
</dbReference>
<dbReference type="eggNOG" id="KOG1037">
    <property type="taxonomic scope" value="Eukaryota"/>
</dbReference>
<evidence type="ECO:0000259" key="11">
    <source>
        <dbReference type="PROSITE" id="PS50172"/>
    </source>
</evidence>
<comment type="catalytic activity">
    <reaction evidence="9">
        <text>NAD(+) + (ADP-D-ribosyl)n-acceptor = nicotinamide + (ADP-D-ribosyl)n+1-acceptor + H(+).</text>
        <dbReference type="EC" id="2.4.2.30"/>
    </reaction>
</comment>
<feature type="region of interest" description="Disordered" evidence="10">
    <location>
        <begin position="349"/>
        <end position="386"/>
    </location>
</feature>
<dbReference type="Gene3D" id="3.40.220.10">
    <property type="entry name" value="Leucine Aminopeptidase, subunit E, domain 1"/>
    <property type="match status" value="1"/>
</dbReference>
<organism evidence="14 15">
    <name type="scientific">Thecamonas trahens ATCC 50062</name>
    <dbReference type="NCBI Taxonomy" id="461836"/>
    <lineage>
        <taxon>Eukaryota</taxon>
        <taxon>Apusozoa</taxon>
        <taxon>Apusomonadida</taxon>
        <taxon>Apusomonadidae</taxon>
        <taxon>Thecamonas</taxon>
    </lineage>
</organism>